<organism evidence="1 2">
    <name type="scientific">Chryseotalea sanaruensis</name>
    <dbReference type="NCBI Taxonomy" id="2482724"/>
    <lineage>
        <taxon>Bacteria</taxon>
        <taxon>Pseudomonadati</taxon>
        <taxon>Bacteroidota</taxon>
        <taxon>Cytophagia</taxon>
        <taxon>Cytophagales</taxon>
        <taxon>Chryseotaleaceae</taxon>
        <taxon>Chryseotalea</taxon>
    </lineage>
</organism>
<gene>
    <name evidence="1" type="ORF">SanaruYs_05880</name>
</gene>
<dbReference type="EMBL" id="BHXQ01000001">
    <property type="protein sequence ID" value="GCC50373.1"/>
    <property type="molecule type" value="Genomic_DNA"/>
</dbReference>
<reference evidence="1 2" key="1">
    <citation type="submission" date="2018-11" db="EMBL/GenBank/DDBJ databases">
        <title>Chryseotalea sanarue gen. nov., sp., nov., a member of the family Cytophagaceae, isolated from a brackish lake in Hamamatsu Japan.</title>
        <authorList>
            <person name="Maejima Y."/>
            <person name="Iino T."/>
            <person name="Muraguchi Y."/>
            <person name="Fukuda K."/>
            <person name="Ohkuma M."/>
            <person name="Moriuchi R."/>
            <person name="Dohra H."/>
            <person name="Kimbara K."/>
            <person name="Shintani M."/>
        </authorList>
    </citation>
    <scope>NUCLEOTIDE SEQUENCE [LARGE SCALE GENOMIC DNA]</scope>
    <source>
        <strain evidence="1 2">Ys</strain>
    </source>
</reference>
<evidence type="ECO:0000313" key="2">
    <source>
        <dbReference type="Proteomes" id="UP000288227"/>
    </source>
</evidence>
<name>A0A401U633_9BACT</name>
<accession>A0A401U633</accession>
<dbReference type="AlphaFoldDB" id="A0A401U633"/>
<evidence type="ECO:0000313" key="1">
    <source>
        <dbReference type="EMBL" id="GCC50373.1"/>
    </source>
</evidence>
<keyword evidence="2" id="KW-1185">Reference proteome</keyword>
<sequence>MWDIDKQGIPQFVSTNYIELDKIAQISKFRSSVGHDYSDAFEHCRSMKHYFKPFDDIVWSTVNIYSPIDGIITRIEQEIYGTKIEIESKQYPAFRFQLFHLTPDHEIKINDEVAAGEYVGKHASQDTYADISVIVNDPSKQGRFISWFDVVTNTLFEAYKDRGAISRNDFIISKELRDAYPLDCNNFGFNDPLEKWFNLNERLR</sequence>
<dbReference type="InterPro" id="IPR011055">
    <property type="entry name" value="Dup_hybrid_motif"/>
</dbReference>
<comment type="caution">
    <text evidence="1">The sequence shown here is derived from an EMBL/GenBank/DDBJ whole genome shotgun (WGS) entry which is preliminary data.</text>
</comment>
<proteinExistence type="predicted"/>
<protein>
    <submittedName>
        <fullName evidence="1">Uncharacterized protein</fullName>
    </submittedName>
</protein>
<dbReference type="Proteomes" id="UP000288227">
    <property type="component" value="Unassembled WGS sequence"/>
</dbReference>
<dbReference type="Gene3D" id="2.70.70.10">
    <property type="entry name" value="Glucose Permease (Domain IIA)"/>
    <property type="match status" value="1"/>
</dbReference>